<reference evidence="1" key="1">
    <citation type="journal article" date="2021" name="Nat. Commun.">
        <title>Genetic determinants of endophytism in the Arabidopsis root mycobiome.</title>
        <authorList>
            <person name="Mesny F."/>
            <person name="Miyauchi S."/>
            <person name="Thiergart T."/>
            <person name="Pickel B."/>
            <person name="Atanasova L."/>
            <person name="Karlsson M."/>
            <person name="Huettel B."/>
            <person name="Barry K.W."/>
            <person name="Haridas S."/>
            <person name="Chen C."/>
            <person name="Bauer D."/>
            <person name="Andreopoulos W."/>
            <person name="Pangilinan J."/>
            <person name="LaButti K."/>
            <person name="Riley R."/>
            <person name="Lipzen A."/>
            <person name="Clum A."/>
            <person name="Drula E."/>
            <person name="Henrissat B."/>
            <person name="Kohler A."/>
            <person name="Grigoriev I.V."/>
            <person name="Martin F.M."/>
            <person name="Hacquard S."/>
        </authorList>
    </citation>
    <scope>NUCLEOTIDE SEQUENCE</scope>
    <source>
        <strain evidence="1">MPI-CAGE-CH-0235</strain>
    </source>
</reference>
<evidence type="ECO:0000313" key="2">
    <source>
        <dbReference type="Proteomes" id="UP000813444"/>
    </source>
</evidence>
<comment type="caution">
    <text evidence="1">The sequence shown here is derived from an EMBL/GenBank/DDBJ whole genome shotgun (WGS) entry which is preliminary data.</text>
</comment>
<evidence type="ECO:0000313" key="1">
    <source>
        <dbReference type="EMBL" id="KAH7311350.1"/>
    </source>
</evidence>
<keyword evidence="2" id="KW-1185">Reference proteome</keyword>
<gene>
    <name evidence="1" type="ORF">B0I35DRAFT_63333</name>
</gene>
<sequence>MRRGRSIGNNALTLLPPHMQAYIQVSGVKPEVSGVAWHFSSFLFLLLFVPIDTERRSGRSNPAGHTLSAHQLQPPGTYTAKVSRQSSEAEKMLDMGTLHLSAAVLGTFGRWAQLDAGQRHCAGAQTSLPLSASLERSCGGYLIMWLKSFESRVAKVPEQTALISCEMTSDPVCGGLGYSIGVAACQILSHTWNAEITCMRRSPIGKTFVLYGCSVVCLT</sequence>
<protein>
    <submittedName>
        <fullName evidence="1">Uncharacterized protein</fullName>
    </submittedName>
</protein>
<accession>A0A8K0WP07</accession>
<name>A0A8K0WP07_9HYPO</name>
<dbReference type="AlphaFoldDB" id="A0A8K0WP07"/>
<dbReference type="EMBL" id="JAGPNK010000011">
    <property type="protein sequence ID" value="KAH7311350.1"/>
    <property type="molecule type" value="Genomic_DNA"/>
</dbReference>
<proteinExistence type="predicted"/>
<dbReference type="Proteomes" id="UP000813444">
    <property type="component" value="Unassembled WGS sequence"/>
</dbReference>
<organism evidence="1 2">
    <name type="scientific">Stachybotrys elegans</name>
    <dbReference type="NCBI Taxonomy" id="80388"/>
    <lineage>
        <taxon>Eukaryota</taxon>
        <taxon>Fungi</taxon>
        <taxon>Dikarya</taxon>
        <taxon>Ascomycota</taxon>
        <taxon>Pezizomycotina</taxon>
        <taxon>Sordariomycetes</taxon>
        <taxon>Hypocreomycetidae</taxon>
        <taxon>Hypocreales</taxon>
        <taxon>Stachybotryaceae</taxon>
        <taxon>Stachybotrys</taxon>
    </lineage>
</organism>